<evidence type="ECO:0000256" key="1">
    <source>
        <dbReference type="ARBA" id="ARBA00005189"/>
    </source>
</evidence>
<dbReference type="GO" id="GO:0004721">
    <property type="term" value="F:phosphoprotein phosphatase activity"/>
    <property type="evidence" value="ECO:0007669"/>
    <property type="project" value="UniProtKB-KW"/>
</dbReference>
<dbReference type="GO" id="GO:0008654">
    <property type="term" value="P:phospholipid biosynthetic process"/>
    <property type="evidence" value="ECO:0007669"/>
    <property type="project" value="UniProtKB-KW"/>
</dbReference>
<protein>
    <recommendedName>
        <fullName evidence="10">phosphatidylglycerophosphatase</fullName>
        <ecNumber evidence="10">3.1.3.27</ecNumber>
    </recommendedName>
</protein>
<dbReference type="InterPro" id="IPR020422">
    <property type="entry name" value="TYR_PHOSPHATASE_DUAL_dom"/>
</dbReference>
<dbReference type="PROSITE" id="PS00383">
    <property type="entry name" value="TYR_PHOSPHATASE_1"/>
    <property type="match status" value="1"/>
</dbReference>
<dbReference type="PANTHER" id="PTHR46274">
    <property type="entry name" value="PHOSPHATIDYLINOSITOL PHOSPHATASE"/>
    <property type="match status" value="1"/>
</dbReference>
<evidence type="ECO:0000313" key="13">
    <source>
        <dbReference type="EMBL" id="WOH11209.1"/>
    </source>
</evidence>
<keyword evidence="8" id="KW-1208">Phospholipid metabolism</keyword>
<dbReference type="Gramene" id="KZM83934">
    <property type="protein sequence ID" value="KZM83934"/>
    <property type="gene ID" value="DCAR_028644"/>
</dbReference>
<accession>A0A175YJN7</accession>
<gene>
    <name evidence="13" type="ORF">DCAR_0830689</name>
</gene>
<reference evidence="13" key="1">
    <citation type="journal article" date="2016" name="Nat. Genet.">
        <title>A high-quality carrot genome assembly provides new insights into carotenoid accumulation and asterid genome evolution.</title>
        <authorList>
            <person name="Iorizzo M."/>
            <person name="Ellison S."/>
            <person name="Senalik D."/>
            <person name="Zeng P."/>
            <person name="Satapoomin P."/>
            <person name="Huang J."/>
            <person name="Bowman M."/>
            <person name="Iovene M."/>
            <person name="Sanseverino W."/>
            <person name="Cavagnaro P."/>
            <person name="Yildiz M."/>
            <person name="Macko-Podgorni A."/>
            <person name="Moranska E."/>
            <person name="Grzebelus E."/>
            <person name="Grzebelus D."/>
            <person name="Ashrafi H."/>
            <person name="Zheng Z."/>
            <person name="Cheng S."/>
            <person name="Spooner D."/>
            <person name="Van Deynze A."/>
            <person name="Simon P."/>
        </authorList>
    </citation>
    <scope>NUCLEOTIDE SEQUENCE</scope>
    <source>
        <tissue evidence="13">Leaf</tissue>
    </source>
</reference>
<dbReference type="GO" id="GO:0048364">
    <property type="term" value="P:root development"/>
    <property type="evidence" value="ECO:0007669"/>
    <property type="project" value="UniProtKB-ARBA"/>
</dbReference>
<evidence type="ECO:0000256" key="5">
    <source>
        <dbReference type="ARBA" id="ARBA00022912"/>
    </source>
</evidence>
<evidence type="ECO:0000256" key="4">
    <source>
        <dbReference type="ARBA" id="ARBA00022801"/>
    </source>
</evidence>
<dbReference type="AlphaFoldDB" id="A0A175YJN7"/>
<dbReference type="InterPro" id="IPR029021">
    <property type="entry name" value="Prot-tyrosine_phosphatase-like"/>
</dbReference>
<keyword evidence="4" id="KW-0378">Hydrolase</keyword>
<dbReference type="Pfam" id="PF00782">
    <property type="entry name" value="DSPc"/>
    <property type="match status" value="1"/>
</dbReference>
<dbReference type="EMBL" id="CP093350">
    <property type="protein sequence ID" value="WOH11209.1"/>
    <property type="molecule type" value="Genomic_DNA"/>
</dbReference>
<evidence type="ECO:0000256" key="11">
    <source>
        <dbReference type="ARBA" id="ARBA00050944"/>
    </source>
</evidence>
<dbReference type="SMART" id="SM00195">
    <property type="entry name" value="DSPc"/>
    <property type="match status" value="1"/>
</dbReference>
<dbReference type="PANTHER" id="PTHR46274:SF6">
    <property type="entry name" value="TYR_PHOSPHATASE_2 DOMAIN-CONTAINING PROTEIN"/>
    <property type="match status" value="1"/>
</dbReference>
<evidence type="ECO:0000256" key="10">
    <source>
        <dbReference type="ARBA" id="ARBA00024224"/>
    </source>
</evidence>
<dbReference type="PROSITE" id="PS50056">
    <property type="entry name" value="TYR_PHOSPHATASE_2"/>
    <property type="match status" value="1"/>
</dbReference>
<dbReference type="EC" id="3.1.3.27" evidence="10"/>
<dbReference type="PROSITE" id="PS50054">
    <property type="entry name" value="TYR_PHOSPHATASE_DUAL"/>
    <property type="match status" value="1"/>
</dbReference>
<evidence type="ECO:0000256" key="3">
    <source>
        <dbReference type="ARBA" id="ARBA00022516"/>
    </source>
</evidence>
<dbReference type="GO" id="GO:0008962">
    <property type="term" value="F:phosphatidylglycerophosphatase activity"/>
    <property type="evidence" value="ECO:0007669"/>
    <property type="project" value="UniProtKB-EC"/>
</dbReference>
<proteinExistence type="inferred from homology"/>
<comment type="catalytic activity">
    <reaction evidence="11">
        <text>a 1,2-diacyl-sn-glycero-3-phospho-(1'-sn-glycero-3'-phosphate) + H2O = a 1,2-diacyl-sn-glycero-3-phospho-(1'-sn-glycerol) + phosphate</text>
        <dbReference type="Rhea" id="RHEA:33751"/>
        <dbReference type="ChEBI" id="CHEBI:15377"/>
        <dbReference type="ChEBI" id="CHEBI:43474"/>
        <dbReference type="ChEBI" id="CHEBI:60110"/>
        <dbReference type="ChEBI" id="CHEBI:64716"/>
        <dbReference type="EC" id="3.1.3.27"/>
    </reaction>
    <physiologicalReaction direction="left-to-right" evidence="11">
        <dbReference type="Rhea" id="RHEA:33752"/>
    </physiologicalReaction>
</comment>
<name>A0A175YJN7_DAUCS</name>
<evidence type="ECO:0000256" key="2">
    <source>
        <dbReference type="ARBA" id="ARBA00008601"/>
    </source>
</evidence>
<comment type="pathway">
    <text evidence="9">Phospholipid metabolism; phosphatidylglycerol biosynthesis; phosphatidylglycerol from CDP-diacylglycerol: step 2/2.</text>
</comment>
<evidence type="ECO:0000256" key="7">
    <source>
        <dbReference type="ARBA" id="ARBA00023209"/>
    </source>
</evidence>
<keyword evidence="6" id="KW-0443">Lipid metabolism</keyword>
<keyword evidence="7" id="KW-0594">Phospholipid biosynthesis</keyword>
<sequence>MKIEDYVDDEIDSCDDNSGKQIVAVDAKRVLVGAGARILFYPTLLYNVFRNKIQSEFRWWDEIDQFLLLGAVPFPKDVPRLRQLGVGGVITLNEPYETLVPTSLYHAHGIDHLVIPTRDYLFAPSFVDIKRAVNFIHRNASCGKTTYVHCKAGRGRSTTIVLCYLVEHKHMTPAAALEYVRSRRPRVLLAPVQWRAVQEYKQHRLASTGQSPSADAVLITKADLEGYHSSCDTVAGKELAIINRVTRSRPMIAKLSCLFASLKVSGSYTPVTRQLTEARAC</sequence>
<dbReference type="OrthoDB" id="273181at2759"/>
<keyword evidence="3" id="KW-0444">Lipid biosynthesis</keyword>
<keyword evidence="5" id="KW-0904">Protein phosphatase</keyword>
<evidence type="ECO:0000256" key="6">
    <source>
        <dbReference type="ARBA" id="ARBA00023098"/>
    </source>
</evidence>
<dbReference type="FunFam" id="3.90.190.10:FF:000051">
    <property type="entry name" value="Dual specificity phosphatase domain protein"/>
    <property type="match status" value="1"/>
</dbReference>
<evidence type="ECO:0000256" key="12">
    <source>
        <dbReference type="ARBA" id="ARBA00053902"/>
    </source>
</evidence>
<evidence type="ECO:0000313" key="14">
    <source>
        <dbReference type="Proteomes" id="UP000077755"/>
    </source>
</evidence>
<comment type="function">
    <text evidence="12">Exhibits phosphatidylglycerophosphate phosphatase activity. Involved in root growth and columella cells organization. May possess protein phosphatase activity.</text>
</comment>
<keyword evidence="14" id="KW-1185">Reference proteome</keyword>
<comment type="similarity">
    <text evidence="2">Belongs to the protein-tyrosine phosphatase family. Non-receptor class dual specificity subfamily.</text>
</comment>
<dbReference type="OMA" id="MSLYQTH"/>
<dbReference type="InterPro" id="IPR000387">
    <property type="entry name" value="Tyr_Pase_dom"/>
</dbReference>
<organism evidence="13 14">
    <name type="scientific">Daucus carota subsp. sativus</name>
    <name type="common">Carrot</name>
    <dbReference type="NCBI Taxonomy" id="79200"/>
    <lineage>
        <taxon>Eukaryota</taxon>
        <taxon>Viridiplantae</taxon>
        <taxon>Streptophyta</taxon>
        <taxon>Embryophyta</taxon>
        <taxon>Tracheophyta</taxon>
        <taxon>Spermatophyta</taxon>
        <taxon>Magnoliopsida</taxon>
        <taxon>eudicotyledons</taxon>
        <taxon>Gunneridae</taxon>
        <taxon>Pentapetalae</taxon>
        <taxon>asterids</taxon>
        <taxon>campanulids</taxon>
        <taxon>Apiales</taxon>
        <taxon>Apiaceae</taxon>
        <taxon>Apioideae</taxon>
        <taxon>Scandiceae</taxon>
        <taxon>Daucinae</taxon>
        <taxon>Daucus</taxon>
        <taxon>Daucus sect. Daucus</taxon>
    </lineage>
</organism>
<comment type="pathway">
    <text evidence="1">Lipid metabolism.</text>
</comment>
<reference evidence="13" key="2">
    <citation type="submission" date="2022-03" db="EMBL/GenBank/DDBJ databases">
        <title>Draft title - Genomic analysis of global carrot germplasm unveils the trajectory of domestication and the origin of high carotenoid orange carrot.</title>
        <authorList>
            <person name="Iorizzo M."/>
            <person name="Ellison S."/>
            <person name="Senalik D."/>
            <person name="Macko-Podgorni A."/>
            <person name="Grzebelus D."/>
            <person name="Bostan H."/>
            <person name="Rolling W."/>
            <person name="Curaba J."/>
            <person name="Simon P."/>
        </authorList>
    </citation>
    <scope>NUCLEOTIDE SEQUENCE</scope>
    <source>
        <tissue evidence="13">Leaf</tissue>
    </source>
</reference>
<evidence type="ECO:0000256" key="9">
    <source>
        <dbReference type="ARBA" id="ARBA00024192"/>
    </source>
</evidence>
<dbReference type="CDD" id="cd14524">
    <property type="entry name" value="PTPMT1"/>
    <property type="match status" value="1"/>
</dbReference>
<dbReference type="KEGG" id="dcr:108199948"/>
<dbReference type="Proteomes" id="UP000077755">
    <property type="component" value="Chromosome 8"/>
</dbReference>
<dbReference type="InterPro" id="IPR044596">
    <property type="entry name" value="PTPMT1-like"/>
</dbReference>
<dbReference type="Gene3D" id="3.90.190.10">
    <property type="entry name" value="Protein tyrosine phosphatase superfamily"/>
    <property type="match status" value="1"/>
</dbReference>
<dbReference type="InterPro" id="IPR016130">
    <property type="entry name" value="Tyr_Pase_AS"/>
</dbReference>
<dbReference type="InterPro" id="IPR000340">
    <property type="entry name" value="Dual-sp_phosphatase_cat-dom"/>
</dbReference>
<dbReference type="SUPFAM" id="SSF52799">
    <property type="entry name" value="(Phosphotyrosine protein) phosphatases II"/>
    <property type="match status" value="1"/>
</dbReference>
<evidence type="ECO:0000256" key="8">
    <source>
        <dbReference type="ARBA" id="ARBA00023264"/>
    </source>
</evidence>